<dbReference type="Proteomes" id="UP000289738">
    <property type="component" value="Chromosome B06"/>
</dbReference>
<name>A0A444YTU7_ARAHY</name>
<organism evidence="2 3">
    <name type="scientific">Arachis hypogaea</name>
    <name type="common">Peanut</name>
    <dbReference type="NCBI Taxonomy" id="3818"/>
    <lineage>
        <taxon>Eukaryota</taxon>
        <taxon>Viridiplantae</taxon>
        <taxon>Streptophyta</taxon>
        <taxon>Embryophyta</taxon>
        <taxon>Tracheophyta</taxon>
        <taxon>Spermatophyta</taxon>
        <taxon>Magnoliopsida</taxon>
        <taxon>eudicotyledons</taxon>
        <taxon>Gunneridae</taxon>
        <taxon>Pentapetalae</taxon>
        <taxon>rosids</taxon>
        <taxon>fabids</taxon>
        <taxon>Fabales</taxon>
        <taxon>Fabaceae</taxon>
        <taxon>Papilionoideae</taxon>
        <taxon>50 kb inversion clade</taxon>
        <taxon>dalbergioids sensu lato</taxon>
        <taxon>Dalbergieae</taxon>
        <taxon>Pterocarpus clade</taxon>
        <taxon>Arachis</taxon>
    </lineage>
</organism>
<evidence type="ECO:0000256" key="1">
    <source>
        <dbReference type="SAM" id="MobiDB-lite"/>
    </source>
</evidence>
<reference evidence="2 3" key="1">
    <citation type="submission" date="2019-01" db="EMBL/GenBank/DDBJ databases">
        <title>Sequencing of cultivated peanut Arachis hypogaea provides insights into genome evolution and oil improvement.</title>
        <authorList>
            <person name="Chen X."/>
        </authorList>
    </citation>
    <scope>NUCLEOTIDE SEQUENCE [LARGE SCALE GENOMIC DNA]</scope>
    <source>
        <strain evidence="3">cv. Fuhuasheng</strain>
        <tissue evidence="2">Leaves</tissue>
    </source>
</reference>
<dbReference type="AlphaFoldDB" id="A0A444YTU7"/>
<accession>A0A444YTU7</accession>
<evidence type="ECO:0000313" key="3">
    <source>
        <dbReference type="Proteomes" id="UP000289738"/>
    </source>
</evidence>
<feature type="region of interest" description="Disordered" evidence="1">
    <location>
        <begin position="330"/>
        <end position="362"/>
    </location>
</feature>
<feature type="region of interest" description="Disordered" evidence="1">
    <location>
        <begin position="1"/>
        <end position="25"/>
    </location>
</feature>
<keyword evidence="3" id="KW-1185">Reference proteome</keyword>
<comment type="caution">
    <text evidence="2">The sequence shown here is derived from an EMBL/GenBank/DDBJ whole genome shotgun (WGS) entry which is preliminary data.</text>
</comment>
<proteinExistence type="predicted"/>
<dbReference type="EMBL" id="SDMP01000016">
    <property type="protein sequence ID" value="RYR05336.1"/>
    <property type="molecule type" value="Genomic_DNA"/>
</dbReference>
<dbReference type="PANTHER" id="PTHR34835">
    <property type="entry name" value="OS07G0283600 PROTEIN-RELATED"/>
    <property type="match status" value="1"/>
</dbReference>
<evidence type="ECO:0000313" key="2">
    <source>
        <dbReference type="EMBL" id="RYR05336.1"/>
    </source>
</evidence>
<sequence>MATTKEKAHYNMPNKGNINSVQGNESREERYYGRNGIWCPGKCPINEWNRFPKKVDYNNLNPADKKCAGYECRREGEPEKFKRTFVVFIQKCFLLPTTVSVTSPIHKPPIFHVDNIRKWNWTKHLLNFLMKGVENKKKGKKQFIDGCIFVLMLIYFHETKFSRPFAPDAPPASWVAHWTRQMMLERISSEAIEPLLPSRTRKAGCSVSLTSSVIEELIKDDYVYEVSNKDPAKEQQQQSKEPLVAHIPLEQQEQPCKEPTAQQSEQEAPVDVCHPEPKKQDVMVSLTSYIIEEFFKDDDVYKISDEEEQQQSQEPSVAWKSEKETLILSSFDSAAQPRERKDERPSFNLGIRPPASQSSQPSQLSVSQLKILEEAVVDAGVTAALNFAEATTSEPTLPASENFMLGTYGESYIDKSTNMVYRFDIEHYLCQFAMERIGGCGLPM</sequence>
<protein>
    <submittedName>
        <fullName evidence="2">Uncharacterized protein</fullName>
    </submittedName>
</protein>
<feature type="region of interest" description="Disordered" evidence="1">
    <location>
        <begin position="254"/>
        <end position="276"/>
    </location>
</feature>
<gene>
    <name evidence="2" type="ORF">Ahy_B06g085208</name>
</gene>
<feature type="compositionally biased region" description="Polar residues" evidence="1">
    <location>
        <begin position="14"/>
        <end position="24"/>
    </location>
</feature>